<dbReference type="SUPFAM" id="SSF52980">
    <property type="entry name" value="Restriction endonuclease-like"/>
    <property type="match status" value="2"/>
</dbReference>
<comment type="caution">
    <text evidence="5">The sequence shown here is derived from an EMBL/GenBank/DDBJ whole genome shotgun (WGS) entry which is preliminary data.</text>
</comment>
<keyword evidence="2" id="KW-0255">Endonuclease</keyword>
<feature type="domain" description="DNA mismatch repair MutH/Type II restriction enzyme Sau3AI" evidence="4">
    <location>
        <begin position="55"/>
        <end position="159"/>
    </location>
</feature>
<gene>
    <name evidence="5" type="ORF">IAA19_01735</name>
</gene>
<reference evidence="5" key="1">
    <citation type="journal article" date="2021" name="PeerJ">
        <title>Extensive microbial diversity within the chicken gut microbiome revealed by metagenomics and culture.</title>
        <authorList>
            <person name="Gilroy R."/>
            <person name="Ravi A."/>
            <person name="Getino M."/>
            <person name="Pursley I."/>
            <person name="Horton D.L."/>
            <person name="Alikhan N.F."/>
            <person name="Baker D."/>
            <person name="Gharbi K."/>
            <person name="Hall N."/>
            <person name="Watson M."/>
            <person name="Adriaenssens E.M."/>
            <person name="Foster-Nyarko E."/>
            <person name="Jarju S."/>
            <person name="Secka A."/>
            <person name="Antonio M."/>
            <person name="Oren A."/>
            <person name="Chaudhuri R.R."/>
            <person name="La Ragione R."/>
            <person name="Hildebrand F."/>
            <person name="Pallen M.J."/>
        </authorList>
    </citation>
    <scope>NUCLEOTIDE SEQUENCE</scope>
    <source>
        <strain evidence="5">ChiHjej12B11-14209</strain>
    </source>
</reference>
<dbReference type="Pfam" id="PF02976">
    <property type="entry name" value="MutH"/>
    <property type="match status" value="1"/>
</dbReference>
<dbReference type="Gene3D" id="3.40.600.10">
    <property type="entry name" value="DNA mismatch repair MutH/Restriction endonuclease, type II"/>
    <property type="match status" value="2"/>
</dbReference>
<dbReference type="EMBL" id="DXBM01000019">
    <property type="protein sequence ID" value="HIZ45726.1"/>
    <property type="molecule type" value="Genomic_DNA"/>
</dbReference>
<evidence type="ECO:0000259" key="4">
    <source>
        <dbReference type="SMART" id="SM00927"/>
    </source>
</evidence>
<dbReference type="CDD" id="cd22356">
    <property type="entry name" value="Sau3AI_N-like"/>
    <property type="match status" value="1"/>
</dbReference>
<evidence type="ECO:0000256" key="1">
    <source>
        <dbReference type="ARBA" id="ARBA00022722"/>
    </source>
</evidence>
<evidence type="ECO:0000256" key="3">
    <source>
        <dbReference type="ARBA" id="ARBA00022801"/>
    </source>
</evidence>
<dbReference type="Proteomes" id="UP000824062">
    <property type="component" value="Unassembled WGS sequence"/>
</dbReference>
<protein>
    <recommendedName>
        <fullName evidence="4">DNA mismatch repair MutH/Type II restriction enzyme Sau3AI domain-containing protein</fullName>
    </recommendedName>
</protein>
<organism evidence="5 6">
    <name type="scientific">Candidatus Olsenella pullistercoris</name>
    <dbReference type="NCBI Taxonomy" id="2838712"/>
    <lineage>
        <taxon>Bacteria</taxon>
        <taxon>Bacillati</taxon>
        <taxon>Actinomycetota</taxon>
        <taxon>Coriobacteriia</taxon>
        <taxon>Coriobacteriales</taxon>
        <taxon>Atopobiaceae</taxon>
        <taxon>Olsenella</taxon>
    </lineage>
</organism>
<dbReference type="SMART" id="SM00927">
    <property type="entry name" value="MutH"/>
    <property type="match status" value="1"/>
</dbReference>
<dbReference type="InterPro" id="IPR037057">
    <property type="entry name" value="DNA_rep_MutH/T2_RE_sf"/>
</dbReference>
<evidence type="ECO:0000313" key="5">
    <source>
        <dbReference type="EMBL" id="HIZ45726.1"/>
    </source>
</evidence>
<dbReference type="GO" id="GO:0003677">
    <property type="term" value="F:DNA binding"/>
    <property type="evidence" value="ECO:0007669"/>
    <property type="project" value="InterPro"/>
</dbReference>
<dbReference type="InterPro" id="IPR011337">
    <property type="entry name" value="DNA_rep_MutH/RE_typeII_Sau3AI"/>
</dbReference>
<reference evidence="5" key="2">
    <citation type="submission" date="2021-04" db="EMBL/GenBank/DDBJ databases">
        <authorList>
            <person name="Gilroy R."/>
        </authorList>
    </citation>
    <scope>NUCLEOTIDE SEQUENCE</scope>
    <source>
        <strain evidence="5">ChiHjej12B11-14209</strain>
    </source>
</reference>
<accession>A0A9D2JDE9</accession>
<dbReference type="AlphaFoldDB" id="A0A9D2JDE9"/>
<keyword evidence="3" id="KW-0378">Hydrolase</keyword>
<sequence length="456" mass="51955">MDSDVRYSLESADKRSVVAVAQNLVGKTLRDVARIDSLDSFSSEEDPFEAAIIQYFANSSKPLCEYDGAFERALSIKAFPVKIGRNGQLVAKDRLVLGKIGFSDILDEPWETSLVRKQYGKLLLLAYLYEPCTNPVDYIFQFADFWAMPDEDAYTIQRDWETVVGKISSGRAHEISSGDTLYLEAYAKDGLASGTVPQPLSDIPAIPRYWAFKKSFVMSLVHRMSDAQKISRSKLQSTLPLSELVRQHFDKYVGYTEEDLGEIFGLTQKGKRPPKSLSALITRRILGVAEDSKILEFEKAGIVAKTIRLKRNGVPKYPMSFPKFDYCKLAVTPFEDSDFRGYLEQKYLLVIFREDDEVRNEYHLDSVLFWQMPESDIPEARRCYKEMQRRVRDGHADQSVKATENRCCHVRPHGRNAEDTCMTPYGVPVIKKSFWFNSKYIAGEIQRLNTKGLSVG</sequence>
<dbReference type="GO" id="GO:0016787">
    <property type="term" value="F:hydrolase activity"/>
    <property type="evidence" value="ECO:0007669"/>
    <property type="project" value="UniProtKB-KW"/>
</dbReference>
<evidence type="ECO:0000313" key="6">
    <source>
        <dbReference type="Proteomes" id="UP000824062"/>
    </source>
</evidence>
<dbReference type="InterPro" id="IPR011335">
    <property type="entry name" value="Restrct_endonuc-II-like"/>
</dbReference>
<name>A0A9D2JDE9_9ACTN</name>
<dbReference type="GO" id="GO:0004519">
    <property type="term" value="F:endonuclease activity"/>
    <property type="evidence" value="ECO:0007669"/>
    <property type="project" value="UniProtKB-KW"/>
</dbReference>
<evidence type="ECO:0000256" key="2">
    <source>
        <dbReference type="ARBA" id="ARBA00022759"/>
    </source>
</evidence>
<proteinExistence type="predicted"/>
<dbReference type="CDD" id="cd22355">
    <property type="entry name" value="Sau3AI_C"/>
    <property type="match status" value="1"/>
</dbReference>
<keyword evidence="1" id="KW-0540">Nuclease</keyword>